<dbReference type="CDD" id="cd06530">
    <property type="entry name" value="S26_SPase_I"/>
    <property type="match status" value="1"/>
</dbReference>
<dbReference type="GO" id="GO:0006465">
    <property type="term" value="P:signal peptide processing"/>
    <property type="evidence" value="ECO:0007669"/>
    <property type="project" value="InterPro"/>
</dbReference>
<evidence type="ECO:0000256" key="2">
    <source>
        <dbReference type="ARBA" id="ARBA00004401"/>
    </source>
</evidence>
<dbReference type="InterPro" id="IPR000223">
    <property type="entry name" value="Pept_S26A_signal_pept_1"/>
</dbReference>
<dbReference type="PROSITE" id="PS00761">
    <property type="entry name" value="SPASE_I_3"/>
    <property type="match status" value="1"/>
</dbReference>
<evidence type="ECO:0000256" key="1">
    <source>
        <dbReference type="ARBA" id="ARBA00000677"/>
    </source>
</evidence>
<feature type="transmembrane region" description="Helical" evidence="7">
    <location>
        <begin position="321"/>
        <end position="341"/>
    </location>
</feature>
<keyword evidence="7" id="KW-1133">Transmembrane helix</keyword>
<accession>A0A8J7WNT5</accession>
<keyword evidence="7" id="KW-0472">Membrane</keyword>
<evidence type="ECO:0000259" key="9">
    <source>
        <dbReference type="Pfam" id="PF10502"/>
    </source>
</evidence>
<dbReference type="Pfam" id="PF10502">
    <property type="entry name" value="Peptidase_S26"/>
    <property type="match status" value="1"/>
</dbReference>
<dbReference type="GO" id="GO:0004252">
    <property type="term" value="F:serine-type endopeptidase activity"/>
    <property type="evidence" value="ECO:0007669"/>
    <property type="project" value="InterPro"/>
</dbReference>
<comment type="catalytic activity">
    <reaction evidence="1 7">
        <text>Cleavage of hydrophobic, N-terminal signal or leader sequences from secreted and periplasmic proteins.</text>
        <dbReference type="EC" id="3.4.21.89"/>
    </reaction>
</comment>
<dbReference type="InterPro" id="IPR019533">
    <property type="entry name" value="Peptidase_S26"/>
</dbReference>
<comment type="caution">
    <text evidence="7">Lacks conserved residue(s) required for the propagation of feature annotation.</text>
</comment>
<evidence type="ECO:0000256" key="5">
    <source>
        <dbReference type="ARBA" id="ARBA00022801"/>
    </source>
</evidence>
<keyword evidence="5 7" id="KW-0378">Hydrolase</keyword>
<evidence type="ECO:0000313" key="10">
    <source>
        <dbReference type="EMBL" id="MBS2962824.1"/>
    </source>
</evidence>
<dbReference type="GO" id="GO:0009003">
    <property type="term" value="F:signal peptidase activity"/>
    <property type="evidence" value="ECO:0007669"/>
    <property type="project" value="UniProtKB-EC"/>
</dbReference>
<dbReference type="InterPro" id="IPR036286">
    <property type="entry name" value="LexA/Signal_pep-like_sf"/>
</dbReference>
<name>A0A8J7WNT5_9ACTN</name>
<feature type="region of interest" description="Disordered" evidence="8">
    <location>
        <begin position="1"/>
        <end position="75"/>
    </location>
</feature>
<keyword evidence="11" id="KW-1185">Reference proteome</keyword>
<dbReference type="PANTHER" id="PTHR43390:SF1">
    <property type="entry name" value="CHLOROPLAST PROCESSING PEPTIDASE"/>
    <property type="match status" value="1"/>
</dbReference>
<feature type="compositionally biased region" description="Low complexity" evidence="8">
    <location>
        <begin position="45"/>
        <end position="63"/>
    </location>
</feature>
<dbReference type="EC" id="3.4.21.89" evidence="4 7"/>
<dbReference type="NCBIfam" id="TIGR02227">
    <property type="entry name" value="sigpep_I_bact"/>
    <property type="match status" value="1"/>
</dbReference>
<feature type="transmembrane region" description="Helical" evidence="7">
    <location>
        <begin position="110"/>
        <end position="132"/>
    </location>
</feature>
<keyword evidence="7" id="KW-0812">Transmembrane</keyword>
<feature type="active site" evidence="6">
    <location>
        <position position="137"/>
    </location>
</feature>
<feature type="domain" description="Peptidase S26" evidence="9">
    <location>
        <begin position="111"/>
        <end position="299"/>
    </location>
</feature>
<evidence type="ECO:0000313" key="11">
    <source>
        <dbReference type="Proteomes" id="UP000677913"/>
    </source>
</evidence>
<evidence type="ECO:0000256" key="7">
    <source>
        <dbReference type="RuleBase" id="RU362042"/>
    </source>
</evidence>
<feature type="compositionally biased region" description="Gly residues" evidence="8">
    <location>
        <begin position="1"/>
        <end position="19"/>
    </location>
</feature>
<dbReference type="AlphaFoldDB" id="A0A8J7WNT5"/>
<gene>
    <name evidence="10" type="primary">lepB</name>
    <name evidence="10" type="ORF">KGA66_07210</name>
</gene>
<keyword evidence="7" id="KW-0645">Protease</keyword>
<evidence type="ECO:0000256" key="3">
    <source>
        <dbReference type="ARBA" id="ARBA00009370"/>
    </source>
</evidence>
<dbReference type="PANTHER" id="PTHR43390">
    <property type="entry name" value="SIGNAL PEPTIDASE I"/>
    <property type="match status" value="1"/>
</dbReference>
<feature type="transmembrane region" description="Helical" evidence="7">
    <location>
        <begin position="82"/>
        <end position="98"/>
    </location>
</feature>
<evidence type="ECO:0000256" key="6">
    <source>
        <dbReference type="PIRSR" id="PIRSR600223-1"/>
    </source>
</evidence>
<feature type="active site" evidence="6">
    <location>
        <position position="207"/>
    </location>
</feature>
<evidence type="ECO:0000256" key="4">
    <source>
        <dbReference type="ARBA" id="ARBA00013208"/>
    </source>
</evidence>
<comment type="caution">
    <text evidence="10">The sequence shown here is derived from an EMBL/GenBank/DDBJ whole genome shotgun (WGS) entry which is preliminary data.</text>
</comment>
<comment type="similarity">
    <text evidence="3 7">Belongs to the peptidase S26 family.</text>
</comment>
<dbReference type="EMBL" id="JAGSXH010000016">
    <property type="protein sequence ID" value="MBS2962824.1"/>
    <property type="molecule type" value="Genomic_DNA"/>
</dbReference>
<sequence length="359" mass="37790">MTGGRGAEGNGSGGSGGEAGYPAQDGYAAEAPDRDLSAAEQQPTPGAGAHPEAEGAAAGAGEPDQARPDSDQQSAAWKPSSALGWVFLPFVVVWRFLFPKKPRPFIVELPFLVVFALFLAFLIKTFLVQAFFIPSGSMQNTLAIGDRVLVNRASVWLGGQPQRGQVVVFQDPGGWLLPDETSTSGNWLTKTLTFVGVLPQDNGDLIKRVIGVGGDHVVCCNAQGQITVNGAPLDETYLFPGDQAQSGPDGTFDITVPQGRLWVMGDHRGVSEDSRAHQGLNGGTIPVSAVVGRADVIIWPISHWGTLPVPNTFKQTGLSALSAPGGIPAAATVGALPVALLRRRRKLRKLARKVDPAHQ</sequence>
<dbReference type="Proteomes" id="UP000677913">
    <property type="component" value="Unassembled WGS sequence"/>
</dbReference>
<dbReference type="Gene3D" id="2.10.109.10">
    <property type="entry name" value="Umud Fragment, subunit A"/>
    <property type="match status" value="1"/>
</dbReference>
<organism evidence="10 11">
    <name type="scientific">Actinocrinis puniceicyclus</name>
    <dbReference type="NCBI Taxonomy" id="977794"/>
    <lineage>
        <taxon>Bacteria</taxon>
        <taxon>Bacillati</taxon>
        <taxon>Actinomycetota</taxon>
        <taxon>Actinomycetes</taxon>
        <taxon>Catenulisporales</taxon>
        <taxon>Actinospicaceae</taxon>
        <taxon>Actinocrinis</taxon>
    </lineage>
</organism>
<evidence type="ECO:0000256" key="8">
    <source>
        <dbReference type="SAM" id="MobiDB-lite"/>
    </source>
</evidence>
<dbReference type="SUPFAM" id="SSF51306">
    <property type="entry name" value="LexA/Signal peptidase"/>
    <property type="match status" value="1"/>
</dbReference>
<comment type="subcellular location">
    <subcellularLocation>
        <location evidence="2">Cell membrane</location>
        <topology evidence="2">Single-pass type II membrane protein</topology>
    </subcellularLocation>
    <subcellularLocation>
        <location evidence="7">Membrane</location>
        <topology evidence="7">Single-pass type II membrane protein</topology>
    </subcellularLocation>
</comment>
<dbReference type="PRINTS" id="PR00727">
    <property type="entry name" value="LEADERPTASE"/>
</dbReference>
<protein>
    <recommendedName>
        <fullName evidence="4 7">Signal peptidase I</fullName>
        <ecNumber evidence="4 7">3.4.21.89</ecNumber>
    </recommendedName>
</protein>
<dbReference type="InterPro" id="IPR019758">
    <property type="entry name" value="Pept_S26A_signal_pept_1_CS"/>
</dbReference>
<dbReference type="RefSeq" id="WP_211465919.1">
    <property type="nucleotide sequence ID" value="NZ_JAGSXH010000016.1"/>
</dbReference>
<dbReference type="GO" id="GO:0005886">
    <property type="term" value="C:plasma membrane"/>
    <property type="evidence" value="ECO:0007669"/>
    <property type="project" value="UniProtKB-SubCell"/>
</dbReference>
<proteinExistence type="inferred from homology"/>
<reference evidence="10" key="1">
    <citation type="submission" date="2021-04" db="EMBL/GenBank/DDBJ databases">
        <title>Genome based classification of Actinospica acidithermotolerans sp. nov., an actinobacterium isolated from an Indonesian hot spring.</title>
        <authorList>
            <person name="Kusuma A.B."/>
            <person name="Putra K.E."/>
            <person name="Nafisah S."/>
            <person name="Loh J."/>
            <person name="Nouioui I."/>
            <person name="Goodfellow M."/>
        </authorList>
    </citation>
    <scope>NUCLEOTIDE SEQUENCE</scope>
    <source>
        <strain evidence="10">DSM 45618</strain>
    </source>
</reference>